<evidence type="ECO:0000313" key="4">
    <source>
        <dbReference type="Proteomes" id="UP001301442"/>
    </source>
</evidence>
<accession>A0ABZ0GU24</accession>
<dbReference type="RefSeq" id="WP_348398085.1">
    <property type="nucleotide sequence ID" value="NZ_CP136600.1"/>
</dbReference>
<reference evidence="3 4" key="1">
    <citation type="submission" date="2023-09" db="EMBL/GenBank/DDBJ databases">
        <authorList>
            <person name="Qi X."/>
        </authorList>
    </citation>
    <scope>NUCLEOTIDE SEQUENCE [LARGE SCALE GENOMIC DNA]</scope>
    <source>
        <strain evidence="3 4">S1-1</strain>
    </source>
</reference>
<feature type="chain" id="PRO_5046959982" evidence="2">
    <location>
        <begin position="27"/>
        <end position="281"/>
    </location>
</feature>
<dbReference type="EMBL" id="CP136600">
    <property type="protein sequence ID" value="WOH39318.1"/>
    <property type="molecule type" value="Genomic_DNA"/>
</dbReference>
<evidence type="ECO:0000256" key="1">
    <source>
        <dbReference type="SAM" id="Coils"/>
    </source>
</evidence>
<protein>
    <submittedName>
        <fullName evidence="3">DUF2884 family protein</fullName>
    </submittedName>
</protein>
<proteinExistence type="predicted"/>
<keyword evidence="2" id="KW-0732">Signal</keyword>
<keyword evidence="4" id="KW-1185">Reference proteome</keyword>
<keyword evidence="1" id="KW-0175">Coiled coil</keyword>
<evidence type="ECO:0000256" key="2">
    <source>
        <dbReference type="SAM" id="SignalP"/>
    </source>
</evidence>
<feature type="coiled-coil region" evidence="1">
    <location>
        <begin position="240"/>
        <end position="277"/>
    </location>
</feature>
<dbReference type="Proteomes" id="UP001301442">
    <property type="component" value="Chromosome"/>
</dbReference>
<gene>
    <name evidence="3" type="ORF">RI844_08850</name>
</gene>
<name>A0ABZ0GU24_9GAMM</name>
<dbReference type="InterPro" id="IPR021307">
    <property type="entry name" value="DUF2884"/>
</dbReference>
<feature type="signal peptide" evidence="2">
    <location>
        <begin position="1"/>
        <end position="26"/>
    </location>
</feature>
<sequence length="281" mass="31307">MKKSLIVNLTASLLLSTTLLSTATIAHEKGHGSDSKSGSYSFNSDECSIDVNYGVVVEGDNIRFINNDETYVQINNNQQLFVEGKLVDLSERQQALVAEYSEQINRQVPEVVTLAEDAVEIAFQAVSHVVIGLSGDNEKSKARVDSIFTKINSEVEKRFNEKDGSYFIAEQDFDEFDEFMEEELEDEIEELITDSVGDILIAVGSAMNSEEGNFEENMEAFGERMENMGKDIEMAVEGKAEELGKQAEKLCHNLKSLDQLETELSNSINELNDFNLLTVSD</sequence>
<dbReference type="Pfam" id="PF11101">
    <property type="entry name" value="DUF2884"/>
    <property type="match status" value="1"/>
</dbReference>
<evidence type="ECO:0000313" key="3">
    <source>
        <dbReference type="EMBL" id="WOH39318.1"/>
    </source>
</evidence>
<organism evidence="3 4">
    <name type="scientific">Thalassotalea fonticola</name>
    <dbReference type="NCBI Taxonomy" id="3065649"/>
    <lineage>
        <taxon>Bacteria</taxon>
        <taxon>Pseudomonadati</taxon>
        <taxon>Pseudomonadota</taxon>
        <taxon>Gammaproteobacteria</taxon>
        <taxon>Alteromonadales</taxon>
        <taxon>Colwelliaceae</taxon>
        <taxon>Thalassotalea</taxon>
    </lineage>
</organism>